<sequence length="144" mass="15803">MSDKEVPNANGADGDVKFTVVENKFFVTMFKYLPKNLEIDWDRFAKEMGLKDGSIAKTRCRQIRTKHGLNEPAAASGSGAPINVTTPKPNKTTNANNKTSNANNKVTKARKPKQQKRTTQVADDVADDTVNNHEMAGDAHDDEA</sequence>
<evidence type="ECO:0000256" key="1">
    <source>
        <dbReference type="SAM" id="MobiDB-lite"/>
    </source>
</evidence>
<proteinExistence type="predicted"/>
<reference evidence="2 3" key="1">
    <citation type="submission" date="2019-03" db="EMBL/GenBank/DDBJ databases">
        <title>Draft genome sequence of Xylaria hypoxylon DSM 108379, a ubiquitous saprotrophic-parasitic fungi on hardwood.</title>
        <authorList>
            <person name="Buettner E."/>
            <person name="Leonhardt S."/>
            <person name="Gebauer A.M."/>
            <person name="Liers C."/>
            <person name="Hofrichter M."/>
            <person name="Kellner H."/>
        </authorList>
    </citation>
    <scope>NUCLEOTIDE SEQUENCE [LARGE SCALE GENOMIC DNA]</scope>
    <source>
        <strain evidence="2 3">DSM 108379</strain>
    </source>
</reference>
<name>A0A4Z0Z0R9_9PEZI</name>
<feature type="compositionally biased region" description="Basic and acidic residues" evidence="1">
    <location>
        <begin position="135"/>
        <end position="144"/>
    </location>
</feature>
<evidence type="ECO:0000313" key="2">
    <source>
        <dbReference type="EMBL" id="TGJ85798.1"/>
    </source>
</evidence>
<evidence type="ECO:0000313" key="3">
    <source>
        <dbReference type="Proteomes" id="UP000297716"/>
    </source>
</evidence>
<feature type="compositionally biased region" description="Low complexity" evidence="1">
    <location>
        <begin position="83"/>
        <end position="106"/>
    </location>
</feature>
<dbReference type="STRING" id="37992.A0A4Z0Z0R9"/>
<dbReference type="AlphaFoldDB" id="A0A4Z0Z0R9"/>
<keyword evidence="3" id="KW-1185">Reference proteome</keyword>
<dbReference type="EMBL" id="SKBN01000039">
    <property type="protein sequence ID" value="TGJ85798.1"/>
    <property type="molecule type" value="Genomic_DNA"/>
</dbReference>
<accession>A0A4Z0Z0R9</accession>
<dbReference type="OrthoDB" id="5403747at2759"/>
<feature type="compositionally biased region" description="Basic residues" evidence="1">
    <location>
        <begin position="107"/>
        <end position="116"/>
    </location>
</feature>
<organism evidence="2 3">
    <name type="scientific">Xylaria hypoxylon</name>
    <dbReference type="NCBI Taxonomy" id="37992"/>
    <lineage>
        <taxon>Eukaryota</taxon>
        <taxon>Fungi</taxon>
        <taxon>Dikarya</taxon>
        <taxon>Ascomycota</taxon>
        <taxon>Pezizomycotina</taxon>
        <taxon>Sordariomycetes</taxon>
        <taxon>Xylariomycetidae</taxon>
        <taxon>Xylariales</taxon>
        <taxon>Xylariaceae</taxon>
        <taxon>Xylaria</taxon>
    </lineage>
</organism>
<dbReference type="CDD" id="cd01670">
    <property type="entry name" value="Death"/>
    <property type="match status" value="1"/>
</dbReference>
<feature type="region of interest" description="Disordered" evidence="1">
    <location>
        <begin position="66"/>
        <end position="144"/>
    </location>
</feature>
<gene>
    <name evidence="2" type="ORF">E0Z10_g3018</name>
</gene>
<dbReference type="Proteomes" id="UP000297716">
    <property type="component" value="Unassembled WGS sequence"/>
</dbReference>
<comment type="caution">
    <text evidence="2">The sequence shown here is derived from an EMBL/GenBank/DDBJ whole genome shotgun (WGS) entry which is preliminary data.</text>
</comment>
<protein>
    <submittedName>
        <fullName evidence="2">Uncharacterized protein</fullName>
    </submittedName>
</protein>